<dbReference type="PANTHER" id="PTHR42832">
    <property type="entry name" value="AMINO ACID AMINOTRANSFERASE"/>
    <property type="match status" value="1"/>
</dbReference>
<dbReference type="GO" id="GO:0030170">
    <property type="term" value="F:pyridoxal phosphate binding"/>
    <property type="evidence" value="ECO:0007669"/>
    <property type="project" value="InterPro"/>
</dbReference>
<dbReference type="EC" id="2.6.1.-" evidence="4"/>
<dbReference type="InterPro" id="IPR004838">
    <property type="entry name" value="NHTrfase_class1_PyrdxlP-BS"/>
</dbReference>
<evidence type="ECO:0000313" key="6">
    <source>
        <dbReference type="EMBL" id="RBW69487.1"/>
    </source>
</evidence>
<dbReference type="InterPro" id="IPR004839">
    <property type="entry name" value="Aminotransferase_I/II_large"/>
</dbReference>
<dbReference type="RefSeq" id="WP_113806177.1">
    <property type="nucleotide sequence ID" value="NZ_QOCW01000010.1"/>
</dbReference>
<dbReference type="PROSITE" id="PS00105">
    <property type="entry name" value="AA_TRANSFER_CLASS_1"/>
    <property type="match status" value="1"/>
</dbReference>
<dbReference type="Gene3D" id="3.40.640.10">
    <property type="entry name" value="Type I PLP-dependent aspartate aminotransferase-like (Major domain)"/>
    <property type="match status" value="1"/>
</dbReference>
<dbReference type="InterPro" id="IPR015424">
    <property type="entry name" value="PyrdxlP-dep_Trfase"/>
</dbReference>
<dbReference type="PANTHER" id="PTHR42832:SF3">
    <property type="entry name" value="L-GLUTAMINE--4-(METHYLSULFANYL)-2-OXOBUTANOATE AMINOTRANSFERASE"/>
    <property type="match status" value="1"/>
</dbReference>
<sequence length="388" mass="43061">MTIQTSLLLNRFQTSVFTELSTYKNQKKNQGIEMIDLSIGSPDQAPPFFIMEKLVEMIQNTAQYGYTLSGIKDFHEAVQAYYQKKFHVPLHTNEEILLLMGSQDGLVHLPMALCNYDDVILVPDPGYTAYQAGVYMAGANIYPMPLKEEEGFLPNLKEIPNAVAEKAKLMILNFPGNPVPALADRAFFEEVVAFAKKHHIVVLHDFAYSDLVFDGKKPISFLEIEGAKDIGVEFHSLSKSYNMAGCRIGYGVGNAEVLAALAKLKSNLDYGVFEPVQHAAAHALLYGEDFLKENAALYQERRDVLVDGLRSIGWKVKKPGATMFVWAAVPTGYRSTEFAYELIDRAGVVVVPGNAFGEHGEGYVRIALVQPVETLKKAVQRIAEANIF</sequence>
<evidence type="ECO:0000259" key="5">
    <source>
        <dbReference type="Pfam" id="PF00155"/>
    </source>
</evidence>
<evidence type="ECO:0000256" key="1">
    <source>
        <dbReference type="ARBA" id="ARBA00001933"/>
    </source>
</evidence>
<dbReference type="EMBL" id="QOCW01000010">
    <property type="protein sequence ID" value="RBW69487.1"/>
    <property type="molecule type" value="Genomic_DNA"/>
</dbReference>
<keyword evidence="3 4" id="KW-0808">Transferase</keyword>
<dbReference type="Gene3D" id="3.90.1150.10">
    <property type="entry name" value="Aspartate Aminotransferase, domain 1"/>
    <property type="match status" value="1"/>
</dbReference>
<dbReference type="InterPro" id="IPR015422">
    <property type="entry name" value="PyrdxlP-dep_Trfase_small"/>
</dbReference>
<name>A0A366XUB2_9BACI</name>
<dbReference type="CDD" id="cd00609">
    <property type="entry name" value="AAT_like"/>
    <property type="match status" value="1"/>
</dbReference>
<evidence type="ECO:0000256" key="2">
    <source>
        <dbReference type="ARBA" id="ARBA00022576"/>
    </source>
</evidence>
<dbReference type="Pfam" id="PF00155">
    <property type="entry name" value="Aminotran_1_2"/>
    <property type="match status" value="1"/>
</dbReference>
<comment type="similarity">
    <text evidence="4">Belongs to the class-I pyridoxal-phosphate-dependent aminotransferase family.</text>
</comment>
<dbReference type="Proteomes" id="UP000253314">
    <property type="component" value="Unassembled WGS sequence"/>
</dbReference>
<dbReference type="InterPro" id="IPR050881">
    <property type="entry name" value="LL-DAP_aminotransferase"/>
</dbReference>
<keyword evidence="7" id="KW-1185">Reference proteome</keyword>
<feature type="domain" description="Aminotransferase class I/classII large" evidence="5">
    <location>
        <begin position="33"/>
        <end position="382"/>
    </location>
</feature>
<accession>A0A366XUB2</accession>
<comment type="cofactor">
    <cofactor evidence="1 4">
        <name>pyridoxal 5'-phosphate</name>
        <dbReference type="ChEBI" id="CHEBI:597326"/>
    </cofactor>
</comment>
<dbReference type="InterPro" id="IPR015421">
    <property type="entry name" value="PyrdxlP-dep_Trfase_major"/>
</dbReference>
<comment type="caution">
    <text evidence="6">The sequence shown here is derived from an EMBL/GenBank/DDBJ whole genome shotgun (WGS) entry which is preliminary data.</text>
</comment>
<evidence type="ECO:0000313" key="7">
    <source>
        <dbReference type="Proteomes" id="UP000253314"/>
    </source>
</evidence>
<dbReference type="AlphaFoldDB" id="A0A366XUB2"/>
<evidence type="ECO:0000256" key="4">
    <source>
        <dbReference type="RuleBase" id="RU000481"/>
    </source>
</evidence>
<dbReference type="OrthoDB" id="9802328at2"/>
<organism evidence="6 7">
    <name type="scientific">Bacillus taeanensis</name>
    <dbReference type="NCBI Taxonomy" id="273032"/>
    <lineage>
        <taxon>Bacteria</taxon>
        <taxon>Bacillati</taxon>
        <taxon>Bacillota</taxon>
        <taxon>Bacilli</taxon>
        <taxon>Bacillales</taxon>
        <taxon>Bacillaceae</taxon>
        <taxon>Bacillus</taxon>
    </lineage>
</organism>
<proteinExistence type="inferred from homology"/>
<dbReference type="NCBIfam" id="NF005815">
    <property type="entry name" value="PRK07681.1"/>
    <property type="match status" value="1"/>
</dbReference>
<evidence type="ECO:0000256" key="3">
    <source>
        <dbReference type="ARBA" id="ARBA00022679"/>
    </source>
</evidence>
<gene>
    <name evidence="6" type="ORF">DS031_11225</name>
</gene>
<reference evidence="6 7" key="1">
    <citation type="submission" date="2018-07" db="EMBL/GenBank/DDBJ databases">
        <title>Lottiidibacillus patelloidae gen. nov., sp. nov., isolated from the intestinal tract of a marine limpet and the reclassification of B. taeanensis BH030017T, B. algicola KMM 3737T and B. hwajinpoensis SW-72T as genus Lottiidibacillus.</title>
        <authorList>
            <person name="Liu R."/>
            <person name="Huang Z."/>
        </authorList>
    </citation>
    <scope>NUCLEOTIDE SEQUENCE [LARGE SCALE GENOMIC DNA]</scope>
    <source>
        <strain evidence="6 7">BH030017</strain>
    </source>
</reference>
<protein>
    <recommendedName>
        <fullName evidence="4">Aminotransferase</fullName>
        <ecNumber evidence="4">2.6.1.-</ecNumber>
    </recommendedName>
</protein>
<dbReference type="GO" id="GO:0008483">
    <property type="term" value="F:transaminase activity"/>
    <property type="evidence" value="ECO:0007669"/>
    <property type="project" value="UniProtKB-KW"/>
</dbReference>
<keyword evidence="2 4" id="KW-0032">Aminotransferase</keyword>
<dbReference type="SUPFAM" id="SSF53383">
    <property type="entry name" value="PLP-dependent transferases"/>
    <property type="match status" value="1"/>
</dbReference>